<proteinExistence type="inferred from homology"/>
<feature type="binding site" evidence="8">
    <location>
        <begin position="136"/>
        <end position="139"/>
    </location>
    <ligand>
        <name>carbamoyl phosphate</name>
        <dbReference type="ChEBI" id="CHEBI:58228"/>
    </ligand>
</feature>
<dbReference type="EMBL" id="UFYA01000001">
    <property type="protein sequence ID" value="STD05820.1"/>
    <property type="molecule type" value="Genomic_DNA"/>
</dbReference>
<evidence type="ECO:0000256" key="2">
    <source>
        <dbReference type="ARBA" id="ARBA00004496"/>
    </source>
</evidence>
<protein>
    <recommendedName>
        <fullName evidence="4 8">Ornithine carbamoyltransferase</fullName>
        <shortName evidence="8">OTCase</shortName>
        <ecNumber evidence="4 8">2.1.3.3</ecNumber>
    </recommendedName>
</protein>
<dbReference type="InterPro" id="IPR024904">
    <property type="entry name" value="OTCase_ArgI"/>
</dbReference>
<evidence type="ECO:0000259" key="9">
    <source>
        <dbReference type="Pfam" id="PF00185"/>
    </source>
</evidence>
<dbReference type="PANTHER" id="PTHR45753:SF2">
    <property type="entry name" value="ORNITHINE CARBAMOYLTRANSFERASE"/>
    <property type="match status" value="1"/>
</dbReference>
<evidence type="ECO:0000313" key="12">
    <source>
        <dbReference type="Proteomes" id="UP000254118"/>
    </source>
</evidence>
<dbReference type="NCBIfam" id="TIGR00658">
    <property type="entry name" value="orni_carb_tr"/>
    <property type="match status" value="1"/>
</dbReference>
<feature type="binding site" evidence="8">
    <location>
        <position position="85"/>
    </location>
    <ligand>
        <name>carbamoyl phosphate</name>
        <dbReference type="ChEBI" id="CHEBI:58228"/>
    </ligand>
</feature>
<feature type="domain" description="Aspartate/ornithine carbamoyltransferase Asp/Orn-binding" evidence="9">
    <location>
        <begin position="156"/>
        <end position="330"/>
    </location>
</feature>
<evidence type="ECO:0000256" key="1">
    <source>
        <dbReference type="ARBA" id="ARBA00003822"/>
    </source>
</evidence>
<dbReference type="InterPro" id="IPR006131">
    <property type="entry name" value="Asp_carbamoyltransf_Asp/Orn-bd"/>
</dbReference>
<dbReference type="GO" id="GO:0005737">
    <property type="term" value="C:cytoplasm"/>
    <property type="evidence" value="ECO:0007669"/>
    <property type="project" value="UniProtKB-SubCell"/>
</dbReference>
<name>A0AA46GZS5_9MICO</name>
<dbReference type="NCBIfam" id="NF001986">
    <property type="entry name" value="PRK00779.1"/>
    <property type="match status" value="1"/>
</dbReference>
<dbReference type="PRINTS" id="PR00102">
    <property type="entry name" value="OTCASE"/>
</dbReference>
<feature type="binding site" evidence="8">
    <location>
        <begin position="58"/>
        <end position="61"/>
    </location>
    <ligand>
        <name>carbamoyl phosphate</name>
        <dbReference type="ChEBI" id="CHEBI:58228"/>
    </ligand>
</feature>
<feature type="binding site" evidence="8">
    <location>
        <begin position="237"/>
        <end position="238"/>
    </location>
    <ligand>
        <name>L-ornithine</name>
        <dbReference type="ChEBI" id="CHEBI:46911"/>
    </ligand>
</feature>
<dbReference type="Proteomes" id="UP000254118">
    <property type="component" value="Unassembled WGS sequence"/>
</dbReference>
<evidence type="ECO:0000256" key="3">
    <source>
        <dbReference type="ARBA" id="ARBA00007805"/>
    </source>
</evidence>
<feature type="binding site" evidence="8">
    <location>
        <position position="169"/>
    </location>
    <ligand>
        <name>L-ornithine</name>
        <dbReference type="ChEBI" id="CHEBI:46911"/>
    </ligand>
</feature>
<dbReference type="InterPro" id="IPR006130">
    <property type="entry name" value="Asp/Orn_carbamoylTrfase"/>
</dbReference>
<dbReference type="PANTHER" id="PTHR45753">
    <property type="entry name" value="ORNITHINE CARBAMOYLTRANSFERASE, MITOCHONDRIAL"/>
    <property type="match status" value="1"/>
</dbReference>
<dbReference type="GO" id="GO:0042450">
    <property type="term" value="P:L-arginine biosynthetic process via ornithine"/>
    <property type="evidence" value="ECO:0007669"/>
    <property type="project" value="UniProtKB-UniRule"/>
</dbReference>
<evidence type="ECO:0000256" key="5">
    <source>
        <dbReference type="ARBA" id="ARBA00022490"/>
    </source>
</evidence>
<feature type="binding site" evidence="8">
    <location>
        <position position="233"/>
    </location>
    <ligand>
        <name>L-ornithine</name>
        <dbReference type="ChEBI" id="CHEBI:46911"/>
    </ligand>
</feature>
<gene>
    <name evidence="11" type="primary">argF</name>
    <name evidence="11" type="ORF">NCTC7915_00493</name>
</gene>
<dbReference type="PRINTS" id="PR00100">
    <property type="entry name" value="AOTCASE"/>
</dbReference>
<keyword evidence="5 8" id="KW-0963">Cytoplasm</keyword>
<keyword evidence="6 8" id="KW-0808">Transferase</keyword>
<feature type="binding site" evidence="8">
    <location>
        <begin position="275"/>
        <end position="276"/>
    </location>
    <ligand>
        <name>carbamoyl phosphate</name>
        <dbReference type="ChEBI" id="CHEBI:58228"/>
    </ligand>
</feature>
<comment type="subcellular location">
    <subcellularLocation>
        <location evidence="2 8">Cytoplasm</location>
    </subcellularLocation>
</comment>
<dbReference type="InterPro" id="IPR006132">
    <property type="entry name" value="Asp/Orn_carbamoyltranf_P-bd"/>
</dbReference>
<dbReference type="NCBIfam" id="NF003286">
    <property type="entry name" value="PRK04284.1"/>
    <property type="match status" value="1"/>
</dbReference>
<dbReference type="RefSeq" id="WP_115029610.1">
    <property type="nucleotide sequence ID" value="NZ_UFYA01000001.1"/>
</dbReference>
<dbReference type="GO" id="GO:0019240">
    <property type="term" value="P:citrulline biosynthetic process"/>
    <property type="evidence" value="ECO:0007669"/>
    <property type="project" value="UniProtKB-ARBA"/>
</dbReference>
<dbReference type="InterPro" id="IPR002292">
    <property type="entry name" value="Orn/put_carbamltrans"/>
</dbReference>
<feature type="binding site" evidence="8">
    <location>
        <position position="320"/>
    </location>
    <ligand>
        <name>carbamoyl phosphate</name>
        <dbReference type="ChEBI" id="CHEBI:58228"/>
    </ligand>
</feature>
<comment type="catalytic activity">
    <reaction evidence="7 8">
        <text>carbamoyl phosphate + L-ornithine = L-citrulline + phosphate + H(+)</text>
        <dbReference type="Rhea" id="RHEA:19513"/>
        <dbReference type="ChEBI" id="CHEBI:15378"/>
        <dbReference type="ChEBI" id="CHEBI:43474"/>
        <dbReference type="ChEBI" id="CHEBI:46911"/>
        <dbReference type="ChEBI" id="CHEBI:57743"/>
        <dbReference type="ChEBI" id="CHEBI:58228"/>
        <dbReference type="EC" id="2.1.3.3"/>
    </reaction>
</comment>
<feature type="domain" description="Aspartate/ornithine carbamoyltransferase carbamoyl-P binding" evidence="10">
    <location>
        <begin position="9"/>
        <end position="149"/>
    </location>
</feature>
<dbReference type="PROSITE" id="PS00097">
    <property type="entry name" value="CARBAMOYLTRANSFERASE"/>
    <property type="match status" value="1"/>
</dbReference>
<dbReference type="Pfam" id="PF00185">
    <property type="entry name" value="OTCace"/>
    <property type="match status" value="1"/>
</dbReference>
<dbReference type="SUPFAM" id="SSF53671">
    <property type="entry name" value="Aspartate/ornithine carbamoyltransferase"/>
    <property type="match status" value="1"/>
</dbReference>
<organism evidence="11 12">
    <name type="scientific">Dermatophilus congolensis</name>
    <dbReference type="NCBI Taxonomy" id="1863"/>
    <lineage>
        <taxon>Bacteria</taxon>
        <taxon>Bacillati</taxon>
        <taxon>Actinomycetota</taxon>
        <taxon>Actinomycetes</taxon>
        <taxon>Micrococcales</taxon>
        <taxon>Dermatophilaceae</taxon>
        <taxon>Dermatophilus</taxon>
    </lineage>
</organism>
<accession>A0AA46GZS5</accession>
<sequence length="338" mass="37773">MAKHALHGRHFLKELDFSRDEWLSLLTLAAELKAAKKENREQHYLANKNIALIFEKTSTRTRCSFEVAAHDQGANVTYLDPSGSQMGHKESVADTARVLGRYYDGIEFRGKKQEHVEQLAELSGVPVWNGLTDEWHPTQMLADQLTMHEHCGKDYKDITFAYVGDTRNNVANSLLIAGALMGMDVRMVGPKELATEDSVREEAERLAKETGATVTITDNPTKGVEGCDFIYTDVWVSMGEPKEVWDSRIAQLKPYQVNKELMAATGNPNVKFLHCLPAFHDRNTTVGEDIYQKTGIESLEVTHDVFESDASVVFDQAENRMHTIKAVMVATLGEGEGL</sequence>
<dbReference type="FunFam" id="3.40.50.1370:FF:000004">
    <property type="entry name" value="Ornithine carbamoyltransferase"/>
    <property type="match status" value="1"/>
</dbReference>
<dbReference type="Gene3D" id="3.40.50.1370">
    <property type="entry name" value="Aspartate/ornithine carbamoyltransferase"/>
    <property type="match status" value="2"/>
</dbReference>
<reference evidence="11 12" key="1">
    <citation type="submission" date="2018-06" db="EMBL/GenBank/DDBJ databases">
        <authorList>
            <consortium name="Pathogen Informatics"/>
            <person name="Doyle S."/>
        </authorList>
    </citation>
    <scope>NUCLEOTIDE SEQUENCE [LARGE SCALE GENOMIC DNA]</scope>
    <source>
        <strain evidence="11 12">NCTC7915</strain>
    </source>
</reference>
<evidence type="ECO:0000313" key="11">
    <source>
        <dbReference type="EMBL" id="STD05820.1"/>
    </source>
</evidence>
<comment type="similarity">
    <text evidence="3 8">Belongs to the aspartate/ornithine carbamoyltransferase superfamily. OTCase family.</text>
</comment>
<dbReference type="InterPro" id="IPR036901">
    <property type="entry name" value="Asp/Orn_carbamoylTrfase_sf"/>
</dbReference>
<dbReference type="EC" id="2.1.3.3" evidence="4 8"/>
<comment type="caution">
    <text evidence="11">The sequence shown here is derived from an EMBL/GenBank/DDBJ whole genome shotgun (WGS) entry which is preliminary data.</text>
</comment>
<dbReference type="HAMAP" id="MF_01109">
    <property type="entry name" value="OTCase"/>
    <property type="match status" value="1"/>
</dbReference>
<evidence type="ECO:0000256" key="4">
    <source>
        <dbReference type="ARBA" id="ARBA00013007"/>
    </source>
</evidence>
<evidence type="ECO:0000256" key="8">
    <source>
        <dbReference type="HAMAP-Rule" id="MF_01109"/>
    </source>
</evidence>
<dbReference type="Pfam" id="PF02729">
    <property type="entry name" value="OTCace_N"/>
    <property type="match status" value="1"/>
</dbReference>
<comment type="function">
    <text evidence="1">Reversibly catalyzes the transfer of the carbamoyl group from carbamoyl phosphate (CP) to the N(epsilon) atom of ornithine (ORN) to produce L-citrulline.</text>
</comment>
<evidence type="ECO:0000256" key="7">
    <source>
        <dbReference type="ARBA" id="ARBA00048772"/>
    </source>
</evidence>
<dbReference type="GO" id="GO:0004585">
    <property type="term" value="F:ornithine carbamoyltransferase activity"/>
    <property type="evidence" value="ECO:0007669"/>
    <property type="project" value="UniProtKB-UniRule"/>
</dbReference>
<dbReference type="AlphaFoldDB" id="A0AA46GZS5"/>
<evidence type="ECO:0000256" key="6">
    <source>
        <dbReference type="ARBA" id="ARBA00022679"/>
    </source>
</evidence>
<feature type="binding site" evidence="8">
    <location>
        <position position="109"/>
    </location>
    <ligand>
        <name>carbamoyl phosphate</name>
        <dbReference type="ChEBI" id="CHEBI:58228"/>
    </ligand>
</feature>
<dbReference type="GO" id="GO:0016597">
    <property type="term" value="F:amino acid binding"/>
    <property type="evidence" value="ECO:0007669"/>
    <property type="project" value="InterPro"/>
</dbReference>
<evidence type="ECO:0000259" key="10">
    <source>
        <dbReference type="Pfam" id="PF02729"/>
    </source>
</evidence>